<dbReference type="PROSITE" id="PS00107">
    <property type="entry name" value="PROTEIN_KINASE_ATP"/>
    <property type="match status" value="1"/>
</dbReference>
<proteinExistence type="predicted"/>
<dbReference type="PANTHER" id="PTHR43289:SF6">
    <property type="entry name" value="SERINE_THREONINE-PROTEIN KINASE NEKL-3"/>
    <property type="match status" value="1"/>
</dbReference>
<dbReference type="SUPFAM" id="SSF56112">
    <property type="entry name" value="Protein kinase-like (PK-like)"/>
    <property type="match status" value="1"/>
</dbReference>
<evidence type="ECO:0000256" key="4">
    <source>
        <dbReference type="ARBA" id="ARBA00022741"/>
    </source>
</evidence>
<comment type="caution">
    <text evidence="11">The sequence shown here is derived from an EMBL/GenBank/DDBJ whole genome shotgun (WGS) entry which is preliminary data.</text>
</comment>
<name>A0A9W6H683_9MICO</name>
<dbReference type="GO" id="GO:0005524">
    <property type="term" value="F:ATP binding"/>
    <property type="evidence" value="ECO:0007669"/>
    <property type="project" value="UniProtKB-UniRule"/>
</dbReference>
<evidence type="ECO:0000256" key="9">
    <source>
        <dbReference type="SAM" id="Phobius"/>
    </source>
</evidence>
<sequence length="393" mass="42217">MSDLLDEPVTGEVLDGRYRLIARVGAGGMATVYRARDELLGRDVAVKLFRPMPDDPQSRQRRLAETRLLAALNHPSLVTLFDAHVDEDDHPYLVMEYVEGPTLRDRMAAAPLSGREVAETAVALADALAVVHDAGIVHRDVKPSNVLMRAPKLPGITSAATLADFGIAYLLDSSRITTPGTTIGTAAYLSPEQVRGMQPAPASDIYSLGLMLLELLIGRHPFPSGTAQELFASRIAGEPEMPDELDPRWRVLLTAMTYRDPARRPTAREVAAAAREIAADPSEPLTPRSAAVHEQETRPFPVAQATAPLPSRPAPTAAIPLGTLQPPAAAPRRRPRRILAMVAVMTAVALIALALALGAPTMFPQEEPVPPALPALDEPLRGHLDDLMEAVTP</sequence>
<dbReference type="AlphaFoldDB" id="A0A9W6H683"/>
<dbReference type="GO" id="GO:0004674">
    <property type="term" value="F:protein serine/threonine kinase activity"/>
    <property type="evidence" value="ECO:0007669"/>
    <property type="project" value="UniProtKB-KW"/>
</dbReference>
<keyword evidence="4 7" id="KW-0547">Nucleotide-binding</keyword>
<keyword evidence="6 7" id="KW-0067">ATP-binding</keyword>
<reference evidence="11" key="2">
    <citation type="submission" date="2023-01" db="EMBL/GenBank/DDBJ databases">
        <authorList>
            <person name="Sun Q."/>
            <person name="Evtushenko L."/>
        </authorList>
    </citation>
    <scope>NUCLEOTIDE SEQUENCE</scope>
    <source>
        <strain evidence="11">VKM Ac-1020</strain>
    </source>
</reference>
<keyword evidence="9" id="KW-0472">Membrane</keyword>
<keyword evidence="3" id="KW-0808">Transferase</keyword>
<dbReference type="SMART" id="SM00220">
    <property type="entry name" value="S_TKc"/>
    <property type="match status" value="1"/>
</dbReference>
<evidence type="ECO:0000256" key="6">
    <source>
        <dbReference type="ARBA" id="ARBA00022840"/>
    </source>
</evidence>
<dbReference type="Gene3D" id="1.10.510.10">
    <property type="entry name" value="Transferase(Phosphotransferase) domain 1"/>
    <property type="match status" value="1"/>
</dbReference>
<dbReference type="RefSeq" id="WP_271174683.1">
    <property type="nucleotide sequence ID" value="NZ_BSEJ01000021.1"/>
</dbReference>
<evidence type="ECO:0000256" key="5">
    <source>
        <dbReference type="ARBA" id="ARBA00022777"/>
    </source>
</evidence>
<feature type="binding site" evidence="7">
    <location>
        <position position="47"/>
    </location>
    <ligand>
        <name>ATP</name>
        <dbReference type="ChEBI" id="CHEBI:30616"/>
    </ligand>
</feature>
<dbReference type="EMBL" id="BSEJ01000021">
    <property type="protein sequence ID" value="GLJ63007.1"/>
    <property type="molecule type" value="Genomic_DNA"/>
</dbReference>
<feature type="domain" description="Protein kinase" evidence="10">
    <location>
        <begin position="18"/>
        <end position="286"/>
    </location>
</feature>
<dbReference type="Pfam" id="PF00069">
    <property type="entry name" value="Pkinase"/>
    <property type="match status" value="1"/>
</dbReference>
<accession>A0A9W6H683</accession>
<dbReference type="InterPro" id="IPR008271">
    <property type="entry name" value="Ser/Thr_kinase_AS"/>
</dbReference>
<dbReference type="Proteomes" id="UP001142462">
    <property type="component" value="Unassembled WGS sequence"/>
</dbReference>
<protein>
    <recommendedName>
        <fullName evidence="1">non-specific serine/threonine protein kinase</fullName>
        <ecNumber evidence="1">2.7.11.1</ecNumber>
    </recommendedName>
</protein>
<dbReference type="InterPro" id="IPR017441">
    <property type="entry name" value="Protein_kinase_ATP_BS"/>
</dbReference>
<dbReference type="InterPro" id="IPR011009">
    <property type="entry name" value="Kinase-like_dom_sf"/>
</dbReference>
<dbReference type="Gene3D" id="3.30.200.20">
    <property type="entry name" value="Phosphorylase Kinase, domain 1"/>
    <property type="match status" value="1"/>
</dbReference>
<evidence type="ECO:0000313" key="12">
    <source>
        <dbReference type="Proteomes" id="UP001142462"/>
    </source>
</evidence>
<dbReference type="CDD" id="cd14014">
    <property type="entry name" value="STKc_PknB_like"/>
    <property type="match status" value="1"/>
</dbReference>
<dbReference type="PROSITE" id="PS50011">
    <property type="entry name" value="PROTEIN_KINASE_DOM"/>
    <property type="match status" value="1"/>
</dbReference>
<dbReference type="EC" id="2.7.11.1" evidence="1"/>
<organism evidence="11 12">
    <name type="scientific">Microbacterium barkeri</name>
    <dbReference type="NCBI Taxonomy" id="33917"/>
    <lineage>
        <taxon>Bacteria</taxon>
        <taxon>Bacillati</taxon>
        <taxon>Actinomycetota</taxon>
        <taxon>Actinomycetes</taxon>
        <taxon>Micrococcales</taxon>
        <taxon>Microbacteriaceae</taxon>
        <taxon>Microbacterium</taxon>
    </lineage>
</organism>
<keyword evidence="5" id="KW-0418">Kinase</keyword>
<evidence type="ECO:0000313" key="11">
    <source>
        <dbReference type="EMBL" id="GLJ63007.1"/>
    </source>
</evidence>
<evidence type="ECO:0000256" key="2">
    <source>
        <dbReference type="ARBA" id="ARBA00022527"/>
    </source>
</evidence>
<evidence type="ECO:0000256" key="3">
    <source>
        <dbReference type="ARBA" id="ARBA00022679"/>
    </source>
</evidence>
<dbReference type="InterPro" id="IPR000719">
    <property type="entry name" value="Prot_kinase_dom"/>
</dbReference>
<gene>
    <name evidence="11" type="ORF">GCM10017576_31380</name>
</gene>
<reference evidence="11" key="1">
    <citation type="journal article" date="2014" name="Int. J. Syst. Evol. Microbiol.">
        <title>Complete genome sequence of Corynebacterium casei LMG S-19264T (=DSM 44701T), isolated from a smear-ripened cheese.</title>
        <authorList>
            <consortium name="US DOE Joint Genome Institute (JGI-PGF)"/>
            <person name="Walter F."/>
            <person name="Albersmeier A."/>
            <person name="Kalinowski J."/>
            <person name="Ruckert C."/>
        </authorList>
    </citation>
    <scope>NUCLEOTIDE SEQUENCE</scope>
    <source>
        <strain evidence="11">VKM Ac-1020</strain>
    </source>
</reference>
<evidence type="ECO:0000256" key="7">
    <source>
        <dbReference type="PROSITE-ProRule" id="PRU10141"/>
    </source>
</evidence>
<dbReference type="PANTHER" id="PTHR43289">
    <property type="entry name" value="MITOGEN-ACTIVATED PROTEIN KINASE KINASE KINASE 20-RELATED"/>
    <property type="match status" value="1"/>
</dbReference>
<feature type="region of interest" description="Disordered" evidence="8">
    <location>
        <begin position="278"/>
        <end position="297"/>
    </location>
</feature>
<keyword evidence="2" id="KW-0723">Serine/threonine-protein kinase</keyword>
<keyword evidence="9" id="KW-1133">Transmembrane helix</keyword>
<evidence type="ECO:0000256" key="1">
    <source>
        <dbReference type="ARBA" id="ARBA00012513"/>
    </source>
</evidence>
<keyword evidence="9" id="KW-0812">Transmembrane</keyword>
<keyword evidence="12" id="KW-1185">Reference proteome</keyword>
<dbReference type="PROSITE" id="PS00108">
    <property type="entry name" value="PROTEIN_KINASE_ST"/>
    <property type="match status" value="1"/>
</dbReference>
<evidence type="ECO:0000259" key="10">
    <source>
        <dbReference type="PROSITE" id="PS50011"/>
    </source>
</evidence>
<evidence type="ECO:0000256" key="8">
    <source>
        <dbReference type="SAM" id="MobiDB-lite"/>
    </source>
</evidence>
<feature type="transmembrane region" description="Helical" evidence="9">
    <location>
        <begin position="338"/>
        <end position="359"/>
    </location>
</feature>